<gene>
    <name evidence="1" type="ORF">GCM10007047_21810</name>
</gene>
<comment type="caution">
    <text evidence="1">The sequence shown here is derived from an EMBL/GenBank/DDBJ whole genome shotgun (WGS) entry which is preliminary data.</text>
</comment>
<protein>
    <submittedName>
        <fullName evidence="1">Uncharacterized protein</fullName>
    </submittedName>
</protein>
<dbReference type="AlphaFoldDB" id="A0A8J3DI05"/>
<keyword evidence="2" id="KW-1185">Reference proteome</keyword>
<sequence>MGSTSNTQHTSNSITGLFVEKAQPHASRPGSFIGYVFEWLKEREFIVRQTPGTDIVLALFKTDGAVEVGFVESEYLNGDLLVISFPQVNFNAS</sequence>
<proteinExistence type="predicted"/>
<reference evidence="1" key="2">
    <citation type="submission" date="2020-09" db="EMBL/GenBank/DDBJ databases">
        <authorList>
            <person name="Sun Q."/>
            <person name="Kim S."/>
        </authorList>
    </citation>
    <scope>NUCLEOTIDE SEQUENCE</scope>
    <source>
        <strain evidence="1">KCTC 12870</strain>
    </source>
</reference>
<evidence type="ECO:0000313" key="2">
    <source>
        <dbReference type="Proteomes" id="UP000642829"/>
    </source>
</evidence>
<organism evidence="1 2">
    <name type="scientific">Cerasicoccus arenae</name>
    <dbReference type="NCBI Taxonomy" id="424488"/>
    <lineage>
        <taxon>Bacteria</taxon>
        <taxon>Pseudomonadati</taxon>
        <taxon>Verrucomicrobiota</taxon>
        <taxon>Opitutia</taxon>
        <taxon>Puniceicoccales</taxon>
        <taxon>Cerasicoccaceae</taxon>
        <taxon>Cerasicoccus</taxon>
    </lineage>
</organism>
<reference evidence="1" key="1">
    <citation type="journal article" date="2014" name="Int. J. Syst. Evol. Microbiol.">
        <title>Complete genome sequence of Corynebacterium casei LMG S-19264T (=DSM 44701T), isolated from a smear-ripened cheese.</title>
        <authorList>
            <consortium name="US DOE Joint Genome Institute (JGI-PGF)"/>
            <person name="Walter F."/>
            <person name="Albersmeier A."/>
            <person name="Kalinowski J."/>
            <person name="Ruckert C."/>
        </authorList>
    </citation>
    <scope>NUCLEOTIDE SEQUENCE</scope>
    <source>
        <strain evidence="1">KCTC 12870</strain>
    </source>
</reference>
<name>A0A8J3DI05_9BACT</name>
<dbReference type="Proteomes" id="UP000642829">
    <property type="component" value="Unassembled WGS sequence"/>
</dbReference>
<dbReference type="EMBL" id="BMXG01000012">
    <property type="protein sequence ID" value="GHC04594.1"/>
    <property type="molecule type" value="Genomic_DNA"/>
</dbReference>
<accession>A0A8J3DI05</accession>
<evidence type="ECO:0000313" key="1">
    <source>
        <dbReference type="EMBL" id="GHC04594.1"/>
    </source>
</evidence>